<evidence type="ECO:0000313" key="3">
    <source>
        <dbReference type="EMBL" id="KAI3912316.1"/>
    </source>
</evidence>
<dbReference type="Pfam" id="PF03140">
    <property type="entry name" value="DUF247"/>
    <property type="match status" value="1"/>
</dbReference>
<dbReference type="PANTHER" id="PTHR31170:SF25">
    <property type="entry name" value="BNAA09G04570D PROTEIN"/>
    <property type="match status" value="1"/>
</dbReference>
<dbReference type="PANTHER" id="PTHR31170">
    <property type="entry name" value="BNAC04G53230D PROTEIN"/>
    <property type="match status" value="1"/>
</dbReference>
<keyword evidence="2" id="KW-1133">Transmembrane helix</keyword>
<keyword evidence="2" id="KW-0472">Membrane</keyword>
<dbReference type="AlphaFoldDB" id="A0AAD4XH88"/>
<name>A0AAD4XH88_9MAGN</name>
<protein>
    <submittedName>
        <fullName evidence="3">Uncharacterized protein</fullName>
    </submittedName>
</protein>
<dbReference type="InterPro" id="IPR004158">
    <property type="entry name" value="DUF247_pln"/>
</dbReference>
<evidence type="ECO:0000256" key="1">
    <source>
        <dbReference type="SAM" id="MobiDB-lite"/>
    </source>
</evidence>
<reference evidence="3" key="1">
    <citation type="submission" date="2022-04" db="EMBL/GenBank/DDBJ databases">
        <title>A functionally conserved STORR gene fusion in Papaver species that diverged 16.8 million years ago.</title>
        <authorList>
            <person name="Catania T."/>
        </authorList>
    </citation>
    <scope>NUCLEOTIDE SEQUENCE</scope>
    <source>
        <strain evidence="3">S-188037</strain>
    </source>
</reference>
<accession>A0AAD4XH88</accession>
<dbReference type="EMBL" id="JAJJMB010009803">
    <property type="protein sequence ID" value="KAI3912316.1"/>
    <property type="molecule type" value="Genomic_DNA"/>
</dbReference>
<keyword evidence="2" id="KW-0812">Transmembrane</keyword>
<dbReference type="Proteomes" id="UP001202328">
    <property type="component" value="Unassembled WGS sequence"/>
</dbReference>
<feature type="transmembrane region" description="Helical" evidence="2">
    <location>
        <begin position="438"/>
        <end position="462"/>
    </location>
</feature>
<evidence type="ECO:0000256" key="2">
    <source>
        <dbReference type="SAM" id="Phobius"/>
    </source>
</evidence>
<organism evidence="3 4">
    <name type="scientific">Papaver atlanticum</name>
    <dbReference type="NCBI Taxonomy" id="357466"/>
    <lineage>
        <taxon>Eukaryota</taxon>
        <taxon>Viridiplantae</taxon>
        <taxon>Streptophyta</taxon>
        <taxon>Embryophyta</taxon>
        <taxon>Tracheophyta</taxon>
        <taxon>Spermatophyta</taxon>
        <taxon>Magnoliopsida</taxon>
        <taxon>Ranunculales</taxon>
        <taxon>Papaveraceae</taxon>
        <taxon>Papaveroideae</taxon>
        <taxon>Papaver</taxon>
    </lineage>
</organism>
<comment type="caution">
    <text evidence="3">The sequence shown here is derived from an EMBL/GenBank/DDBJ whole genome shotgun (WGS) entry which is preliminary data.</text>
</comment>
<proteinExistence type="predicted"/>
<keyword evidence="4" id="KW-1185">Reference proteome</keyword>
<evidence type="ECO:0000313" key="4">
    <source>
        <dbReference type="Proteomes" id="UP001202328"/>
    </source>
</evidence>
<gene>
    <name evidence="3" type="ORF">MKW98_023185</name>
</gene>
<sequence length="467" mass="53497">MSSEKADRRNGKEPFTEEHDIENQPEDPKICKVPTHVKEKNLAGHDIEPFIDHDIKGHDIENQPEDLKIRKVPTHVKEKNLAAYEPKVVSVGPYHNGKPQYVSMEDNKKRVRDEFIQASDLTLGDYEAEMRKVVKELKMSYADLDGIKWGDDDAFVQLMILDGCFLIEFLSAPSNFHKHFPSNDHIFSAHGHAIIKNAVMQDLLMVENQIPYLAIKTLWLTSRKEIEREENPVSDVISQWIRIGVKKPGFHMLDTHMVGLLEMGEKTMQDKEVGKRCALELYQYNVQFKKTACYNDMHFNKETGILTLPSIIINERTVTTYLNMVARTLTWSTSKTAEFAIYARLLGTLVQSAKDVRLLEYCGIIVNQLSNREAVVDVIQEIVKGTTVPDNVKNIHGKSYESVLLDLNEFCQRTTIRLKKILYLWFSNLWETHFKTPWSGISLIAAIALLTLTAVQTVYSILSYKKG</sequence>
<feature type="region of interest" description="Disordered" evidence="1">
    <location>
        <begin position="1"/>
        <end position="30"/>
    </location>
</feature>